<evidence type="ECO:0000256" key="2">
    <source>
        <dbReference type="SAM" id="MobiDB-lite"/>
    </source>
</evidence>
<dbReference type="RefSeq" id="WP_185063920.1">
    <property type="nucleotide sequence ID" value="NZ_BAABJP010000010.1"/>
</dbReference>
<keyword evidence="1" id="KW-0175">Coiled coil</keyword>
<dbReference type="InterPro" id="IPR025645">
    <property type="entry name" value="DUF4349"/>
</dbReference>
<evidence type="ECO:0000313" key="5">
    <source>
        <dbReference type="EMBL" id="GAA5155353.1"/>
    </source>
</evidence>
<proteinExistence type="predicted"/>
<sequence length="328" mass="33161">MNRWQRATRRLPVRLLAAGVALVVVTWLAAAALTAPGSGAPAGRDAVSSGGSSGAARPGIAAGPAEADAPAAKLDQRAAPMPAPAPGAPAPVNPDLIGQERAVVRTARLTLDVADPPAASARVRAAACGFVANEQTRDRAANLTLRVPATRLDELIGQLTGPGGVGRVTDRAEQAEDVTDQMADLEGRLNNQRASVARIRALLERAVTVGDVVAIESELTQRQGELESLEKRMAAVSGRVALATLTVTLNPEAPPPLAEAPGGFLAGLAAGWRAFLATGTAVLTVLGVLAPFLAALAVIVGLLLGARGTLRRGRRAASGESAATGSGG</sequence>
<keyword evidence="3" id="KW-0812">Transmembrane</keyword>
<keyword evidence="3" id="KW-0472">Membrane</keyword>
<organism evidence="5 6">
    <name type="scientific">Pseudonocardia eucalypti</name>
    <dbReference type="NCBI Taxonomy" id="648755"/>
    <lineage>
        <taxon>Bacteria</taxon>
        <taxon>Bacillati</taxon>
        <taxon>Actinomycetota</taxon>
        <taxon>Actinomycetes</taxon>
        <taxon>Pseudonocardiales</taxon>
        <taxon>Pseudonocardiaceae</taxon>
        <taxon>Pseudonocardia</taxon>
    </lineage>
</organism>
<keyword evidence="3" id="KW-1133">Transmembrane helix</keyword>
<feature type="domain" description="DUF4349" evidence="4">
    <location>
        <begin position="101"/>
        <end position="303"/>
    </location>
</feature>
<evidence type="ECO:0000259" key="4">
    <source>
        <dbReference type="Pfam" id="PF14257"/>
    </source>
</evidence>
<dbReference type="Proteomes" id="UP001428817">
    <property type="component" value="Unassembled WGS sequence"/>
</dbReference>
<feature type="transmembrane region" description="Helical" evidence="3">
    <location>
        <begin position="281"/>
        <end position="305"/>
    </location>
</feature>
<evidence type="ECO:0000313" key="6">
    <source>
        <dbReference type="Proteomes" id="UP001428817"/>
    </source>
</evidence>
<dbReference type="EMBL" id="BAABJP010000010">
    <property type="protein sequence ID" value="GAA5155353.1"/>
    <property type="molecule type" value="Genomic_DNA"/>
</dbReference>
<keyword evidence="6" id="KW-1185">Reference proteome</keyword>
<comment type="caution">
    <text evidence="5">The sequence shown here is derived from an EMBL/GenBank/DDBJ whole genome shotgun (WGS) entry which is preliminary data.</text>
</comment>
<evidence type="ECO:0000256" key="3">
    <source>
        <dbReference type="SAM" id="Phobius"/>
    </source>
</evidence>
<evidence type="ECO:0000256" key="1">
    <source>
        <dbReference type="SAM" id="Coils"/>
    </source>
</evidence>
<feature type="coiled-coil region" evidence="1">
    <location>
        <begin position="175"/>
        <end position="232"/>
    </location>
</feature>
<dbReference type="Pfam" id="PF14257">
    <property type="entry name" value="DUF4349"/>
    <property type="match status" value="1"/>
</dbReference>
<reference evidence="6" key="1">
    <citation type="journal article" date="2019" name="Int. J. Syst. Evol. Microbiol.">
        <title>The Global Catalogue of Microorganisms (GCM) 10K type strain sequencing project: providing services to taxonomists for standard genome sequencing and annotation.</title>
        <authorList>
            <consortium name="The Broad Institute Genomics Platform"/>
            <consortium name="The Broad Institute Genome Sequencing Center for Infectious Disease"/>
            <person name="Wu L."/>
            <person name="Ma J."/>
        </authorList>
    </citation>
    <scope>NUCLEOTIDE SEQUENCE [LARGE SCALE GENOMIC DNA]</scope>
    <source>
        <strain evidence="6">JCM 18303</strain>
    </source>
</reference>
<gene>
    <name evidence="5" type="ORF">GCM10023321_28540</name>
</gene>
<protein>
    <recommendedName>
        <fullName evidence="4">DUF4349 domain-containing protein</fullName>
    </recommendedName>
</protein>
<feature type="region of interest" description="Disordered" evidence="2">
    <location>
        <begin position="36"/>
        <end position="71"/>
    </location>
</feature>
<accession>A0ABP9Q1I1</accession>
<name>A0ABP9Q1I1_9PSEU</name>